<dbReference type="PANTHER" id="PTHR38465:SF2">
    <property type="entry name" value="HTH-TYPE TRANSCRIPTIONAL REGULATOR MMPR5"/>
    <property type="match status" value="1"/>
</dbReference>
<dbReference type="PANTHER" id="PTHR38465">
    <property type="entry name" value="HTH-TYPE TRANSCRIPTIONAL REGULATOR MJ1563-RELATED"/>
    <property type="match status" value="1"/>
</dbReference>
<accession>A0ABP9QQ25</accession>
<dbReference type="Gene3D" id="1.10.10.10">
    <property type="entry name" value="Winged helix-like DNA-binding domain superfamily/Winged helix DNA-binding domain"/>
    <property type="match status" value="1"/>
</dbReference>
<dbReference type="RefSeq" id="WP_185065003.1">
    <property type="nucleotide sequence ID" value="NZ_BAABJP010000031.1"/>
</dbReference>
<name>A0ABP9QQ25_9PSEU</name>
<keyword evidence="1" id="KW-0805">Transcription regulation</keyword>
<keyword evidence="2" id="KW-0238">DNA-binding</keyword>
<dbReference type="Pfam" id="PF12802">
    <property type="entry name" value="MarR_2"/>
    <property type="match status" value="1"/>
</dbReference>
<evidence type="ECO:0000259" key="4">
    <source>
        <dbReference type="Pfam" id="PF12802"/>
    </source>
</evidence>
<comment type="caution">
    <text evidence="5">The sequence shown here is derived from an EMBL/GenBank/DDBJ whole genome shotgun (WGS) entry which is preliminary data.</text>
</comment>
<keyword evidence="6" id="KW-1185">Reference proteome</keyword>
<protein>
    <submittedName>
        <fullName evidence="5">MarR family transcriptional regulator</fullName>
    </submittedName>
</protein>
<evidence type="ECO:0000313" key="6">
    <source>
        <dbReference type="Proteomes" id="UP001428817"/>
    </source>
</evidence>
<evidence type="ECO:0000256" key="2">
    <source>
        <dbReference type="ARBA" id="ARBA00023125"/>
    </source>
</evidence>
<dbReference type="InterPro" id="IPR052362">
    <property type="entry name" value="HTH-GbsR_regulator"/>
</dbReference>
<sequence length="159" mass="17889">MEDRDDEAMARFVERFAVELADAGMPRMAARVLVALLATESGGATAAEIGRLLRISPAAVSGAVRYLGQLELVVKERVPGERRDRYQLKADMWYEAIDRKDRQYTRWAGLMGEGVKAAGPDTAAGARLEDTRRFFEFVRGESPAMMRRWRAVRDADSRH</sequence>
<evidence type="ECO:0000313" key="5">
    <source>
        <dbReference type="EMBL" id="GAA5165572.1"/>
    </source>
</evidence>
<feature type="domain" description="HTH marR-type" evidence="4">
    <location>
        <begin position="24"/>
        <end position="83"/>
    </location>
</feature>
<organism evidence="5 6">
    <name type="scientific">Pseudonocardia eucalypti</name>
    <dbReference type="NCBI Taxonomy" id="648755"/>
    <lineage>
        <taxon>Bacteria</taxon>
        <taxon>Bacillati</taxon>
        <taxon>Actinomycetota</taxon>
        <taxon>Actinomycetes</taxon>
        <taxon>Pseudonocardiales</taxon>
        <taxon>Pseudonocardiaceae</taxon>
        <taxon>Pseudonocardia</taxon>
    </lineage>
</organism>
<evidence type="ECO:0000256" key="1">
    <source>
        <dbReference type="ARBA" id="ARBA00023015"/>
    </source>
</evidence>
<dbReference type="SUPFAM" id="SSF46785">
    <property type="entry name" value="Winged helix' DNA-binding domain"/>
    <property type="match status" value="1"/>
</dbReference>
<dbReference type="Proteomes" id="UP001428817">
    <property type="component" value="Unassembled WGS sequence"/>
</dbReference>
<proteinExistence type="predicted"/>
<dbReference type="EMBL" id="BAABJP010000031">
    <property type="protein sequence ID" value="GAA5165572.1"/>
    <property type="molecule type" value="Genomic_DNA"/>
</dbReference>
<dbReference type="InterPro" id="IPR036388">
    <property type="entry name" value="WH-like_DNA-bd_sf"/>
</dbReference>
<dbReference type="InterPro" id="IPR000835">
    <property type="entry name" value="HTH_MarR-typ"/>
</dbReference>
<reference evidence="6" key="1">
    <citation type="journal article" date="2019" name="Int. J. Syst. Evol. Microbiol.">
        <title>The Global Catalogue of Microorganisms (GCM) 10K type strain sequencing project: providing services to taxonomists for standard genome sequencing and annotation.</title>
        <authorList>
            <consortium name="The Broad Institute Genomics Platform"/>
            <consortium name="The Broad Institute Genome Sequencing Center for Infectious Disease"/>
            <person name="Wu L."/>
            <person name="Ma J."/>
        </authorList>
    </citation>
    <scope>NUCLEOTIDE SEQUENCE [LARGE SCALE GENOMIC DNA]</scope>
    <source>
        <strain evidence="6">JCM 18303</strain>
    </source>
</reference>
<gene>
    <name evidence="5" type="ORF">GCM10023321_55730</name>
</gene>
<dbReference type="InterPro" id="IPR036390">
    <property type="entry name" value="WH_DNA-bd_sf"/>
</dbReference>
<evidence type="ECO:0000256" key="3">
    <source>
        <dbReference type="ARBA" id="ARBA00023163"/>
    </source>
</evidence>
<keyword evidence="3" id="KW-0804">Transcription</keyword>